<proteinExistence type="predicted"/>
<evidence type="ECO:0000313" key="1">
    <source>
        <dbReference type="EMBL" id="RKF64249.1"/>
    </source>
</evidence>
<comment type="caution">
    <text evidence="1">The sequence shown here is derived from an EMBL/GenBank/DDBJ whole genome shotgun (WGS) entry which is preliminary data.</text>
</comment>
<accession>A0A420I3F4</accession>
<organism evidence="1 2">
    <name type="scientific">Erysiphe neolycopersici</name>
    <dbReference type="NCBI Taxonomy" id="212602"/>
    <lineage>
        <taxon>Eukaryota</taxon>
        <taxon>Fungi</taxon>
        <taxon>Dikarya</taxon>
        <taxon>Ascomycota</taxon>
        <taxon>Pezizomycotina</taxon>
        <taxon>Leotiomycetes</taxon>
        <taxon>Erysiphales</taxon>
        <taxon>Erysiphaceae</taxon>
        <taxon>Erysiphe</taxon>
    </lineage>
</organism>
<dbReference type="Proteomes" id="UP000286134">
    <property type="component" value="Unassembled WGS sequence"/>
</dbReference>
<sequence length="205" mass="22530">MKLGFGSALTRLAFSFLIYSVVALATINDDIRKFVRVTYDLEISGVLISTSSKSKGNSSDVGLVLGKSLSVVQIKPSSLILVPKELRLTPQKYLRRITYSTHLVALPSKLHDLKLLCANQAVQDTFHEWGIIELCKEEAQNLFSEYIISSVLEKNARVAISRHDIQNAPIVELGVLRCMKQDGPCSTKKPSDAKLASVLASQAKT</sequence>
<name>A0A420I3F4_9PEZI</name>
<keyword evidence="2" id="KW-1185">Reference proteome</keyword>
<dbReference type="OrthoDB" id="3598361at2759"/>
<evidence type="ECO:0000313" key="2">
    <source>
        <dbReference type="Proteomes" id="UP000286134"/>
    </source>
</evidence>
<dbReference type="EMBL" id="MCFK01002016">
    <property type="protein sequence ID" value="RKF64249.1"/>
    <property type="molecule type" value="Genomic_DNA"/>
</dbReference>
<gene>
    <name evidence="1" type="ORF">OnM2_020075</name>
</gene>
<reference evidence="1 2" key="1">
    <citation type="journal article" date="2018" name="BMC Genomics">
        <title>Comparative genome analyses reveal sequence features reflecting distinct modes of host-adaptation between dicot and monocot powdery mildew.</title>
        <authorList>
            <person name="Wu Y."/>
            <person name="Ma X."/>
            <person name="Pan Z."/>
            <person name="Kale S.D."/>
            <person name="Song Y."/>
            <person name="King H."/>
            <person name="Zhang Q."/>
            <person name="Presley C."/>
            <person name="Deng X."/>
            <person name="Wei C.I."/>
            <person name="Xiao S."/>
        </authorList>
    </citation>
    <scope>NUCLEOTIDE SEQUENCE [LARGE SCALE GENOMIC DNA]</scope>
    <source>
        <strain evidence="1">UMSG2</strain>
    </source>
</reference>
<protein>
    <submittedName>
        <fullName evidence="1">Putative powdery mildew-specific protein</fullName>
    </submittedName>
</protein>
<dbReference type="AlphaFoldDB" id="A0A420I3F4"/>